<dbReference type="Gene3D" id="2.60.40.420">
    <property type="entry name" value="Cupredoxins - blue copper proteins"/>
    <property type="match status" value="3"/>
</dbReference>
<feature type="domain" description="Plastocyanin-like" evidence="7">
    <location>
        <begin position="54"/>
        <end position="182"/>
    </location>
</feature>
<proteinExistence type="inferred from homology"/>
<keyword evidence="4" id="KW-0812">Transmembrane</keyword>
<sequence length="540" mass="58280">MPHTAKGPKLFSMAFFLALVACGVPVALAVLLPVPPVVSSENGMLDIVLTLDRATVTTSSGITMKTRAYNGTVPGPTIRVRPGDDLRVHFKNLLPDQGSSYVHNEFSAADESNVHFHGLYVSGELPSDDATVTVLPGEDRVYVTSISSDHMPGTHWLHPHRHGSTALQVGGGAASALIVEDPPGTLPSEVEGAPEVILMVMQMDLQELERIASRSRDSWFGVAGGTITTLVNGEIKPSIPVAAGEWTRFRVVYAGWLAEELSFQIIGCEMALLAKDGVYIRDFPRMLLGSASIAVGGRADLMVRCPSVSSEYQVTWAGDLLATVTTGAEQKPSVDLEPWSPTYPAYLESLLNTEASLGCSCVTKLDRRDVNGRRFEKEDILHQSYLGAVVEREISAREHPYHQHVYPFQIISGFGAGDNDRRGSGNIDANYFLAGDWHDTIEGAGVLRYKAMRFTGKVMLHCHRLDHEDVGMMAVEIVNDSGPCVCGAVPLEGWEIAIVVGASIVGACLVSLGVILVYNRMQHGSWSMCCGKRAANVLPA</sequence>
<dbReference type="InterPro" id="IPR011706">
    <property type="entry name" value="Cu-oxidase_C"/>
</dbReference>
<dbReference type="PROSITE" id="PS00080">
    <property type="entry name" value="MULTICOPPER_OXIDASE2"/>
    <property type="match status" value="1"/>
</dbReference>
<evidence type="ECO:0000256" key="3">
    <source>
        <dbReference type="ARBA" id="ARBA00023002"/>
    </source>
</evidence>
<evidence type="ECO:0000256" key="2">
    <source>
        <dbReference type="ARBA" id="ARBA00022723"/>
    </source>
</evidence>
<dbReference type="InterPro" id="IPR011707">
    <property type="entry name" value="Cu-oxidase-like_N"/>
</dbReference>
<comment type="similarity">
    <text evidence="1">Belongs to the multicopper oxidase family.</text>
</comment>
<dbReference type="InterPro" id="IPR002355">
    <property type="entry name" value="Cu_oxidase_Cu_BS"/>
</dbReference>
<keyword evidence="2" id="KW-0479">Metal-binding</keyword>
<dbReference type="InterPro" id="IPR045087">
    <property type="entry name" value="Cu-oxidase_fam"/>
</dbReference>
<organism evidence="8 9">
    <name type="scientific">Symbiodinium natans</name>
    <dbReference type="NCBI Taxonomy" id="878477"/>
    <lineage>
        <taxon>Eukaryota</taxon>
        <taxon>Sar</taxon>
        <taxon>Alveolata</taxon>
        <taxon>Dinophyceae</taxon>
        <taxon>Suessiales</taxon>
        <taxon>Symbiodiniaceae</taxon>
        <taxon>Symbiodinium</taxon>
    </lineage>
</organism>
<keyword evidence="5" id="KW-0732">Signal</keyword>
<reference evidence="8" key="1">
    <citation type="submission" date="2021-02" db="EMBL/GenBank/DDBJ databases">
        <authorList>
            <person name="Dougan E. K."/>
            <person name="Rhodes N."/>
            <person name="Thang M."/>
            <person name="Chan C."/>
        </authorList>
    </citation>
    <scope>NUCLEOTIDE SEQUENCE</scope>
</reference>
<feature type="chain" id="PRO_5032921204" evidence="5">
    <location>
        <begin position="30"/>
        <end position="540"/>
    </location>
</feature>
<dbReference type="PANTHER" id="PTHR11709:SF518">
    <property type="entry name" value="MULTICOPPER OXIDASE"/>
    <property type="match status" value="1"/>
</dbReference>
<evidence type="ECO:0000256" key="1">
    <source>
        <dbReference type="ARBA" id="ARBA00010609"/>
    </source>
</evidence>
<dbReference type="PROSITE" id="PS51257">
    <property type="entry name" value="PROKAR_LIPOPROTEIN"/>
    <property type="match status" value="1"/>
</dbReference>
<evidence type="ECO:0000259" key="6">
    <source>
        <dbReference type="Pfam" id="PF07731"/>
    </source>
</evidence>
<dbReference type="Pfam" id="PF07731">
    <property type="entry name" value="Cu-oxidase_2"/>
    <property type="match status" value="1"/>
</dbReference>
<evidence type="ECO:0000259" key="7">
    <source>
        <dbReference type="Pfam" id="PF07732"/>
    </source>
</evidence>
<dbReference type="InterPro" id="IPR008972">
    <property type="entry name" value="Cupredoxin"/>
</dbReference>
<dbReference type="AlphaFoldDB" id="A0A812PQ61"/>
<gene>
    <name evidence="8" type="primary">mco</name>
    <name evidence="8" type="ORF">SNAT2548_LOCUS19425</name>
</gene>
<keyword evidence="4" id="KW-1133">Transmembrane helix</keyword>
<feature type="transmembrane region" description="Helical" evidence="4">
    <location>
        <begin position="496"/>
        <end position="518"/>
    </location>
</feature>
<dbReference type="EMBL" id="CAJNDS010002179">
    <property type="protein sequence ID" value="CAE7361219.1"/>
    <property type="molecule type" value="Genomic_DNA"/>
</dbReference>
<dbReference type="GO" id="GO:0016491">
    <property type="term" value="F:oxidoreductase activity"/>
    <property type="evidence" value="ECO:0007669"/>
    <property type="project" value="UniProtKB-KW"/>
</dbReference>
<dbReference type="CDD" id="cd13853">
    <property type="entry name" value="CuRO_1_Tth-MCO_like"/>
    <property type="match status" value="1"/>
</dbReference>
<evidence type="ECO:0000256" key="5">
    <source>
        <dbReference type="SAM" id="SignalP"/>
    </source>
</evidence>
<keyword evidence="3" id="KW-0560">Oxidoreductase</keyword>
<keyword evidence="4" id="KW-0472">Membrane</keyword>
<name>A0A812PQ61_9DINO</name>
<evidence type="ECO:0000313" key="9">
    <source>
        <dbReference type="Proteomes" id="UP000604046"/>
    </source>
</evidence>
<accession>A0A812PQ61</accession>
<dbReference type="SUPFAM" id="SSF49503">
    <property type="entry name" value="Cupredoxins"/>
    <property type="match status" value="2"/>
</dbReference>
<dbReference type="OrthoDB" id="423010at2759"/>
<dbReference type="Proteomes" id="UP000604046">
    <property type="component" value="Unassembled WGS sequence"/>
</dbReference>
<dbReference type="GO" id="GO:0005507">
    <property type="term" value="F:copper ion binding"/>
    <property type="evidence" value="ECO:0007669"/>
    <property type="project" value="InterPro"/>
</dbReference>
<keyword evidence="9" id="KW-1185">Reference proteome</keyword>
<feature type="signal peptide" evidence="5">
    <location>
        <begin position="1"/>
        <end position="29"/>
    </location>
</feature>
<dbReference type="PANTHER" id="PTHR11709">
    <property type="entry name" value="MULTI-COPPER OXIDASE"/>
    <property type="match status" value="1"/>
</dbReference>
<evidence type="ECO:0000256" key="4">
    <source>
        <dbReference type="SAM" id="Phobius"/>
    </source>
</evidence>
<dbReference type="Pfam" id="PF07732">
    <property type="entry name" value="Cu-oxidase_3"/>
    <property type="match status" value="1"/>
</dbReference>
<feature type="domain" description="Plastocyanin-like" evidence="6">
    <location>
        <begin position="381"/>
        <end position="479"/>
    </location>
</feature>
<comment type="caution">
    <text evidence="8">The sequence shown here is derived from an EMBL/GenBank/DDBJ whole genome shotgun (WGS) entry which is preliminary data.</text>
</comment>
<protein>
    <submittedName>
        <fullName evidence="8">Mco protein</fullName>
    </submittedName>
</protein>
<evidence type="ECO:0000313" key="8">
    <source>
        <dbReference type="EMBL" id="CAE7361219.1"/>
    </source>
</evidence>